<dbReference type="AlphaFoldDB" id="A0A0F9C7L3"/>
<organism evidence="1">
    <name type="scientific">marine sediment metagenome</name>
    <dbReference type="NCBI Taxonomy" id="412755"/>
    <lineage>
        <taxon>unclassified sequences</taxon>
        <taxon>metagenomes</taxon>
        <taxon>ecological metagenomes</taxon>
    </lineage>
</organism>
<accession>A0A0F9C7L3</accession>
<proteinExistence type="predicted"/>
<protein>
    <submittedName>
        <fullName evidence="1">Uncharacterized protein</fullName>
    </submittedName>
</protein>
<reference evidence="1" key="1">
    <citation type="journal article" date="2015" name="Nature">
        <title>Complex archaea that bridge the gap between prokaryotes and eukaryotes.</title>
        <authorList>
            <person name="Spang A."/>
            <person name="Saw J.H."/>
            <person name="Jorgensen S.L."/>
            <person name="Zaremba-Niedzwiedzka K."/>
            <person name="Martijn J."/>
            <person name="Lind A.E."/>
            <person name="van Eijk R."/>
            <person name="Schleper C."/>
            <person name="Guy L."/>
            <person name="Ettema T.J."/>
        </authorList>
    </citation>
    <scope>NUCLEOTIDE SEQUENCE</scope>
</reference>
<dbReference type="EMBL" id="LAZR01037405">
    <property type="protein sequence ID" value="KKL22297.1"/>
    <property type="molecule type" value="Genomic_DNA"/>
</dbReference>
<comment type="caution">
    <text evidence="1">The sequence shown here is derived from an EMBL/GenBank/DDBJ whole genome shotgun (WGS) entry which is preliminary data.</text>
</comment>
<name>A0A0F9C7L3_9ZZZZ</name>
<sequence>MANPNQGTKSTKEISKLNIPEGIGDIQNLIPEGLNGVTSTVLSKERVLLEL</sequence>
<evidence type="ECO:0000313" key="1">
    <source>
        <dbReference type="EMBL" id="KKL22297.1"/>
    </source>
</evidence>
<gene>
    <name evidence="1" type="ORF">LCGC14_2436810</name>
</gene>